<keyword evidence="4 6" id="KW-0548">Nucleotidyltransferase</keyword>
<feature type="active site" evidence="6">
    <location>
        <position position="271"/>
    </location>
</feature>
<keyword evidence="5 6" id="KW-0238">DNA-binding</keyword>
<dbReference type="GO" id="GO:0016757">
    <property type="term" value="F:glycosyltransferase activity"/>
    <property type="evidence" value="ECO:0007669"/>
    <property type="project" value="UniProtKB-UniRule"/>
</dbReference>
<dbReference type="GO" id="GO:0003677">
    <property type="term" value="F:DNA binding"/>
    <property type="evidence" value="ECO:0007669"/>
    <property type="project" value="UniProtKB-UniRule"/>
</dbReference>
<evidence type="ECO:0000256" key="7">
    <source>
        <dbReference type="SAM" id="Coils"/>
    </source>
</evidence>
<proteinExistence type="inferred from homology"/>
<evidence type="ECO:0000256" key="2">
    <source>
        <dbReference type="ARBA" id="ARBA00022676"/>
    </source>
</evidence>
<organism evidence="9 10">
    <name type="scientific">Pseudobutyrivibrio xylanivorans</name>
    <dbReference type="NCBI Taxonomy" id="185007"/>
    <lineage>
        <taxon>Bacteria</taxon>
        <taxon>Bacillati</taxon>
        <taxon>Bacillota</taxon>
        <taxon>Clostridia</taxon>
        <taxon>Lachnospirales</taxon>
        <taxon>Lachnospiraceae</taxon>
        <taxon>Pseudobutyrivibrio</taxon>
    </lineage>
</organism>
<evidence type="ECO:0000256" key="5">
    <source>
        <dbReference type="ARBA" id="ARBA00023125"/>
    </source>
</evidence>
<evidence type="ECO:0000256" key="4">
    <source>
        <dbReference type="ARBA" id="ARBA00022695"/>
    </source>
</evidence>
<feature type="coiled-coil region" evidence="7">
    <location>
        <begin position="95"/>
        <end position="122"/>
    </location>
</feature>
<dbReference type="Pfam" id="PF14487">
    <property type="entry name" value="DarT"/>
    <property type="match status" value="1"/>
</dbReference>
<comment type="caution">
    <text evidence="6">Lacks conserved residue(s) required for the propagation of feature annotation.</text>
</comment>
<evidence type="ECO:0000259" key="8">
    <source>
        <dbReference type="PROSITE" id="PS52018"/>
    </source>
</evidence>
<gene>
    <name evidence="9" type="ORF">FXF36_14425</name>
</gene>
<keyword evidence="3 6" id="KW-0808">Transferase</keyword>
<feature type="binding site" evidence="6">
    <location>
        <position position="177"/>
    </location>
    <ligand>
        <name>NAD(+)</name>
        <dbReference type="ChEBI" id="CHEBI:57540"/>
    </ligand>
</feature>
<feature type="binding site" evidence="6">
    <location>
        <begin position="142"/>
        <end position="144"/>
    </location>
    <ligand>
        <name>NAD(+)</name>
        <dbReference type="ChEBI" id="CHEBI:57540"/>
    </ligand>
</feature>
<comment type="similarity">
    <text evidence="6">Belongs to the DarT ADP-ribosyltransferase family.</text>
</comment>
<keyword evidence="1 6" id="KW-1277">Toxin-antitoxin system</keyword>
<evidence type="ECO:0000313" key="10">
    <source>
        <dbReference type="Proteomes" id="UP000327030"/>
    </source>
</evidence>
<dbReference type="InterPro" id="IPR029494">
    <property type="entry name" value="DarT"/>
</dbReference>
<evidence type="ECO:0000256" key="1">
    <source>
        <dbReference type="ARBA" id="ARBA00022649"/>
    </source>
</evidence>
<name>A0A5P6VW60_PSEXY</name>
<dbReference type="EMBL" id="CP043028">
    <property type="protein sequence ID" value="QFJ56001.1"/>
    <property type="molecule type" value="Genomic_DNA"/>
</dbReference>
<evidence type="ECO:0000256" key="6">
    <source>
        <dbReference type="PROSITE-ProRule" id="PRU01362"/>
    </source>
</evidence>
<evidence type="ECO:0000313" key="9">
    <source>
        <dbReference type="EMBL" id="QFJ56001.1"/>
    </source>
</evidence>
<evidence type="ECO:0000256" key="3">
    <source>
        <dbReference type="ARBA" id="ARBA00022679"/>
    </source>
</evidence>
<protein>
    <submittedName>
        <fullName evidence="9">DUF4433 domain-containing protein</fullName>
    </submittedName>
</protein>
<dbReference type="PROSITE" id="PS52018">
    <property type="entry name" value="DART"/>
    <property type="match status" value="1"/>
</dbReference>
<reference evidence="10" key="1">
    <citation type="submission" date="2019-08" db="EMBL/GenBank/DDBJ databases">
        <title>Complete Genome Sequence of the Polysaccharide-Degrading Rumen Bacterium Pseudobutyrivibrio xylanivorans MA3014.</title>
        <authorList>
            <person name="Palevich N."/>
            <person name="Maclean P.H."/>
            <person name="Kelly W.J."/>
            <person name="Leahy S.C."/>
            <person name="Rakonjac J."/>
            <person name="Attwood G.T."/>
        </authorList>
    </citation>
    <scope>NUCLEOTIDE SEQUENCE [LARGE SCALE GENOMIC DNA]</scope>
    <source>
        <strain evidence="10">MA3014</strain>
    </source>
</reference>
<keyword evidence="2 6" id="KW-0328">Glycosyltransferase</keyword>
<dbReference type="OrthoDB" id="2052979at2"/>
<sequence>MNHNHREIYLYMEIADKQFVAELLLEETVYHKKYGEGVVCDVIIDDQRLDISFQDCDKLFKVDAIENGFLRLVSNTYYAKLEEYKNRQKKEEYALEYLKAIYAEAQEKKRKYDQKIKEELRVQDRKKILQEMAKRNIKYFVHFTSLRNLDSIISQGLMSRKNILNKGIDADFNDNSRLDNHLDAISFSLSSIDGPLNYVFSQKYPDRQWVVLYFNAEKIVSSKDVAFFPGNAANHELRVIPWEDLTGYNALCNLLEYTMGPDSNVTITQTEIMVKDLVEADYIEKIKFYNKQLLDEYRTIYPEMEDVFGYIPAR</sequence>
<keyword evidence="7" id="KW-0175">Coiled coil</keyword>
<dbReference type="Proteomes" id="UP000327030">
    <property type="component" value="Chromosome 1"/>
</dbReference>
<feature type="active site" description="Proton acceptor" evidence="6">
    <location>
        <position position="177"/>
    </location>
</feature>
<dbReference type="KEGG" id="pxv:FXF36_14425"/>
<comment type="catalytic activity">
    <reaction evidence="6">
        <text>a thymidine in DNA + NAD(+) = an N-(ADP-alpha-D-ribosyl)-thymidine in DNA + nicotinamide + H(+)</text>
        <dbReference type="Rhea" id="RHEA:71651"/>
        <dbReference type="Rhea" id="RHEA-COMP:13556"/>
        <dbReference type="Rhea" id="RHEA-COMP:18051"/>
        <dbReference type="ChEBI" id="CHEBI:15378"/>
        <dbReference type="ChEBI" id="CHEBI:17154"/>
        <dbReference type="ChEBI" id="CHEBI:57540"/>
        <dbReference type="ChEBI" id="CHEBI:137386"/>
        <dbReference type="ChEBI" id="CHEBI:191199"/>
    </reaction>
</comment>
<accession>A0A5P6VW60</accession>
<feature type="domain" description="DarT" evidence="8">
    <location>
        <begin position="138"/>
        <end position="314"/>
    </location>
</feature>
<dbReference type="AlphaFoldDB" id="A0A5P6VW60"/>
<dbReference type="GO" id="GO:0016779">
    <property type="term" value="F:nucleotidyltransferase activity"/>
    <property type="evidence" value="ECO:0007669"/>
    <property type="project" value="UniProtKB-UniRule"/>
</dbReference>